<accession>A0ABT7QYN0</accession>
<dbReference type="SUPFAM" id="SSF82057">
    <property type="entry name" value="Prokaryotic SH3-related domain"/>
    <property type="match status" value="1"/>
</dbReference>
<dbReference type="SMART" id="SM00782">
    <property type="entry name" value="PhnA_Zn_Ribbon"/>
    <property type="match status" value="1"/>
</dbReference>
<dbReference type="RefSeq" id="WP_289413676.1">
    <property type="nucleotide sequence ID" value="NZ_JAQIBD010000002.1"/>
</dbReference>
<organism evidence="2 3">
    <name type="scientific">Sulfurovum zhangzhouensis</name>
    <dbReference type="NCBI Taxonomy" id="3019067"/>
    <lineage>
        <taxon>Bacteria</taxon>
        <taxon>Pseudomonadati</taxon>
        <taxon>Campylobacterota</taxon>
        <taxon>Epsilonproteobacteria</taxon>
        <taxon>Campylobacterales</taxon>
        <taxon>Sulfurovaceae</taxon>
        <taxon>Sulfurovum</taxon>
    </lineage>
</organism>
<comment type="caution">
    <text evidence="2">The sequence shown here is derived from an EMBL/GenBank/DDBJ whole genome shotgun (WGS) entry which is preliminary data.</text>
</comment>
<gene>
    <name evidence="2" type="ORF">PGH07_07130</name>
</gene>
<evidence type="ECO:0000313" key="3">
    <source>
        <dbReference type="Proteomes" id="UP001169069"/>
    </source>
</evidence>
<dbReference type="Pfam" id="PF03831">
    <property type="entry name" value="YjdM"/>
    <property type="match status" value="1"/>
</dbReference>
<dbReference type="EMBL" id="JAQIBD010000002">
    <property type="protein sequence ID" value="MDM5271947.1"/>
    <property type="molecule type" value="Genomic_DNA"/>
</dbReference>
<evidence type="ECO:0000259" key="1">
    <source>
        <dbReference type="SMART" id="SM00782"/>
    </source>
</evidence>
<dbReference type="InterPro" id="IPR013988">
    <property type="entry name" value="YjdM_C"/>
</dbReference>
<feature type="domain" description="PhnA protein N-terminal proteobacterial" evidence="1">
    <location>
        <begin position="7"/>
        <end position="52"/>
    </location>
</feature>
<dbReference type="InterPro" id="IPR013991">
    <property type="entry name" value="PhnaA_N_proteobac"/>
</dbReference>
<dbReference type="Gene3D" id="2.30.30.40">
    <property type="entry name" value="SH3 Domains"/>
    <property type="match status" value="1"/>
</dbReference>
<keyword evidence="3" id="KW-1185">Reference proteome</keyword>
<protein>
    <submittedName>
        <fullName evidence="2">PhnA domain-containing protein</fullName>
    </submittedName>
</protein>
<sequence>MKAIENILKDRSGEKCELCGATDELAVYQVEPSDGSAEQSILLCDTCRSLVANPMENVNHWHCLNDTMWSPEPAVQAMAYRILKQISSEGWPQDMLDMLYLDPSVQEWADAGLEEGNQPEVRDSNGTLLEEGDSVSIIKDLPVKGAGFTAKQGTTVKNIRMVFDDPTHIQGRVNGTMIYLKTEFLKKL</sequence>
<dbReference type="Proteomes" id="UP001169069">
    <property type="component" value="Unassembled WGS sequence"/>
</dbReference>
<reference evidence="2" key="1">
    <citation type="submission" date="2023-01" db="EMBL/GenBank/DDBJ databases">
        <title>Sulfurovum sp. zt1-1 genome assembly.</title>
        <authorList>
            <person name="Wang J."/>
        </authorList>
    </citation>
    <scope>NUCLEOTIDE SEQUENCE</scope>
    <source>
        <strain evidence="2">Zt1-1</strain>
    </source>
</reference>
<evidence type="ECO:0000313" key="2">
    <source>
        <dbReference type="EMBL" id="MDM5271947.1"/>
    </source>
</evidence>
<name>A0ABT7QYN0_9BACT</name>
<proteinExistence type="predicted"/>